<accession>A0ABT7HN71</accession>
<dbReference type="EMBL" id="JANURM010000002">
    <property type="protein sequence ID" value="MDL0088366.1"/>
    <property type="molecule type" value="Genomic_DNA"/>
</dbReference>
<keyword evidence="2" id="KW-0282">Flagellum</keyword>
<dbReference type="RefSeq" id="WP_284937015.1">
    <property type="nucleotide sequence ID" value="NZ_JANURM010000002.1"/>
</dbReference>
<sequence>MLKRYLNTAISILDELIDTTLQDIENIKEAKHSAVDESVRKKGVLVKNFEDTKRSLDKELVNLSKTSENLQEALDDEVKANLVLMREKLEILHKVNKEYARHVVLVKEFFDSLTKQMFNLDQNAYTQSVSQSNFYKAKV</sequence>
<protein>
    <submittedName>
        <fullName evidence="2">Flagellar biosynthesis protein FlgN</fullName>
    </submittedName>
</protein>
<keyword evidence="2" id="KW-0969">Cilium</keyword>
<keyword evidence="2" id="KW-0966">Cell projection</keyword>
<evidence type="ECO:0000256" key="1">
    <source>
        <dbReference type="SAM" id="Coils"/>
    </source>
</evidence>
<keyword evidence="3" id="KW-1185">Reference proteome</keyword>
<feature type="coiled-coil region" evidence="1">
    <location>
        <begin position="46"/>
        <end position="73"/>
    </location>
</feature>
<proteinExistence type="predicted"/>
<evidence type="ECO:0000313" key="2">
    <source>
        <dbReference type="EMBL" id="MDL0088366.1"/>
    </source>
</evidence>
<reference evidence="2" key="1">
    <citation type="submission" date="2022-08" db="EMBL/GenBank/DDBJ databases">
        <authorList>
            <person name="Wang H."/>
        </authorList>
    </citation>
    <scope>NUCLEOTIDE SEQUENCE</scope>
    <source>
        <strain evidence="2">PS10</strain>
    </source>
</reference>
<dbReference type="Proteomes" id="UP001173801">
    <property type="component" value="Unassembled WGS sequence"/>
</dbReference>
<name>A0ABT7HN71_9BACT</name>
<organism evidence="2 3">
    <name type="scientific">Campylobacter gastrosuis</name>
    <dbReference type="NCBI Taxonomy" id="2974576"/>
    <lineage>
        <taxon>Bacteria</taxon>
        <taxon>Pseudomonadati</taxon>
        <taxon>Campylobacterota</taxon>
        <taxon>Epsilonproteobacteria</taxon>
        <taxon>Campylobacterales</taxon>
        <taxon>Campylobacteraceae</taxon>
        <taxon>Campylobacter</taxon>
    </lineage>
</organism>
<keyword evidence="1" id="KW-0175">Coiled coil</keyword>
<evidence type="ECO:0000313" key="3">
    <source>
        <dbReference type="Proteomes" id="UP001173801"/>
    </source>
</evidence>
<comment type="caution">
    <text evidence="2">The sequence shown here is derived from an EMBL/GenBank/DDBJ whole genome shotgun (WGS) entry which is preliminary data.</text>
</comment>
<gene>
    <name evidence="2" type="ORF">NYG85_03110</name>
</gene>
<reference evidence="2" key="2">
    <citation type="journal article" date="2023" name="Microorganisms">
        <title>Isolation and Genomic Characteristics of Cat-Borne Campylobacter felis sp. nov. and Sheep-Borne Campylobacter ovis sp. nov.</title>
        <authorList>
            <person name="Wang H."/>
            <person name="Li Y."/>
            <person name="Gu Y."/>
            <person name="Zhou G."/>
            <person name="Chen X."/>
            <person name="Zhang X."/>
            <person name="Shao Z."/>
            <person name="Zhang J."/>
            <person name="Zhang M."/>
        </authorList>
    </citation>
    <scope>NUCLEOTIDE SEQUENCE</scope>
    <source>
        <strain evidence="2">PS10</strain>
    </source>
</reference>